<evidence type="ECO:0000259" key="8">
    <source>
        <dbReference type="Pfam" id="PF22666"/>
    </source>
</evidence>
<dbReference type="Gene3D" id="2.60.120.430">
    <property type="entry name" value="Galactose-binding lectin"/>
    <property type="match status" value="1"/>
</dbReference>
<dbReference type="SUPFAM" id="SSF51445">
    <property type="entry name" value="(Trans)glycosidases"/>
    <property type="match status" value="1"/>
</dbReference>
<evidence type="ECO:0000313" key="9">
    <source>
        <dbReference type="EMBL" id="MBJ6121479.1"/>
    </source>
</evidence>
<dbReference type="InterPro" id="IPR013783">
    <property type="entry name" value="Ig-like_fold"/>
</dbReference>
<proteinExistence type="inferred from homology"/>
<reference evidence="10" key="1">
    <citation type="submission" date="2020-12" db="EMBL/GenBank/DDBJ databases">
        <title>Hymenobacter sp.</title>
        <authorList>
            <person name="Kim M.K."/>
        </authorList>
    </citation>
    <scope>NUCLEOTIDE SEQUENCE [LARGE SCALE GENOMIC DNA]</scope>
    <source>
        <strain evidence="10">BT553</strain>
    </source>
</reference>
<dbReference type="InterPro" id="IPR021720">
    <property type="entry name" value="Malectin_dom"/>
</dbReference>
<dbReference type="InterPro" id="IPR017853">
    <property type="entry name" value="GH"/>
</dbReference>
<gene>
    <name evidence="9" type="ORF">JAO74_06710</name>
</gene>
<keyword evidence="2" id="KW-0378">Hydrolase</keyword>
<dbReference type="InterPro" id="IPR008979">
    <property type="entry name" value="Galactose-bd-like_sf"/>
</dbReference>
<dbReference type="Gene3D" id="3.20.20.80">
    <property type="entry name" value="Glycosidases"/>
    <property type="match status" value="1"/>
</dbReference>
<protein>
    <submittedName>
        <fullName evidence="9">Beta galactosidase jelly roll domain-containing protein</fullName>
    </submittedName>
</protein>
<dbReference type="InterPro" id="IPR054593">
    <property type="entry name" value="Beta-mannosidase-like_N2"/>
</dbReference>
<dbReference type="Pfam" id="PF00703">
    <property type="entry name" value="Glyco_hydro_2"/>
    <property type="match status" value="1"/>
</dbReference>
<dbReference type="PRINTS" id="PR00132">
    <property type="entry name" value="GLHYDRLASE2"/>
</dbReference>
<dbReference type="SUPFAM" id="SSF49303">
    <property type="entry name" value="beta-Galactosidase/glucuronidase domain"/>
    <property type="match status" value="1"/>
</dbReference>
<evidence type="ECO:0000259" key="5">
    <source>
        <dbReference type="Pfam" id="PF00703"/>
    </source>
</evidence>
<dbReference type="Pfam" id="PF22666">
    <property type="entry name" value="Glyco_hydro_2_N2"/>
    <property type="match status" value="1"/>
</dbReference>
<evidence type="ECO:0000256" key="2">
    <source>
        <dbReference type="ARBA" id="ARBA00022801"/>
    </source>
</evidence>
<dbReference type="Proteomes" id="UP000640426">
    <property type="component" value="Unassembled WGS sequence"/>
</dbReference>
<feature type="signal peptide" evidence="4">
    <location>
        <begin position="1"/>
        <end position="24"/>
    </location>
</feature>
<dbReference type="EMBL" id="JAELXS010000003">
    <property type="protein sequence ID" value="MBJ6121479.1"/>
    <property type="molecule type" value="Genomic_DNA"/>
</dbReference>
<dbReference type="PANTHER" id="PTHR42732:SF1">
    <property type="entry name" value="BETA-MANNOSIDASE"/>
    <property type="match status" value="1"/>
</dbReference>
<dbReference type="InterPro" id="IPR006103">
    <property type="entry name" value="Glyco_hydro_2_cat"/>
</dbReference>
<dbReference type="Pfam" id="PF11721">
    <property type="entry name" value="Malectin"/>
    <property type="match status" value="1"/>
</dbReference>
<feature type="chain" id="PRO_5045165886" evidence="4">
    <location>
        <begin position="25"/>
        <end position="876"/>
    </location>
</feature>
<comment type="caution">
    <text evidence="9">The sequence shown here is derived from an EMBL/GenBank/DDBJ whole genome shotgun (WGS) entry which is preliminary data.</text>
</comment>
<evidence type="ECO:0000259" key="6">
    <source>
        <dbReference type="Pfam" id="PF02836"/>
    </source>
</evidence>
<evidence type="ECO:0000313" key="10">
    <source>
        <dbReference type="Proteomes" id="UP000640426"/>
    </source>
</evidence>
<dbReference type="Pfam" id="PF02836">
    <property type="entry name" value="Glyco_hydro_2_C"/>
    <property type="match status" value="1"/>
</dbReference>
<keyword evidence="10" id="KW-1185">Reference proteome</keyword>
<dbReference type="InterPro" id="IPR036156">
    <property type="entry name" value="Beta-gal/glucu_dom_sf"/>
</dbReference>
<feature type="domain" description="Beta-mannosidase-like galactose-binding" evidence="8">
    <location>
        <begin position="83"/>
        <end position="156"/>
    </location>
</feature>
<keyword evidence="4" id="KW-0732">Signal</keyword>
<comment type="similarity">
    <text evidence="1">Belongs to the glycosyl hydrolase 2 family.</text>
</comment>
<sequence length="876" mass="95431">MRTMIPYRELLLVVSMLAASAVQAAPRDTVPLTADWRFRLGDQPADARAATFDDAGWSRVSLPHNWNRMGGTAERRADYQNVHGAGWYRRTFATPAKFGDRRAWIEIDAASIIADVWVNGVHLGRHAGAFARFRFDATAALKPAGDNILVIRVDNSSPRDPGSPTAEVPPMNGDWPMYGGLYRGVSLVVTDPVRVAMRDFGGPGIYARTLTADANRAEVSVTTRLENDRRRDAAVRVQAIVLDATGRTVATAATPATIAATGSGTTTRTIAVPTPHLWNGVADPYLYTLRVEIVGKDGRVLDRVEQPLGIRTFRIDPNTGFHLNGRALPLRGVSRHQDRPVKGWAIDAADIAEDMAIIRDIGANTLRLAHYQHADAAYAAADTAGLVTWAEIPLVDRSAPWASAATTPGFAANAEQQLRELIRQTYNHPSIAVWSIANEVNLEAAKGRGTSNARPLLERLQRVVHEEDPSRPATLADCCGSIPAEARAGLDTVAGITDVIGYNRYHGWYANDVNLLGPDLARLHALYPRQPISISEYGAGGALTQHSDDPRGGPIAAFGRPHPEEFQNYILEESWRQIAAVPFVWASWVWNMFDFSNELRLEGDLTDTNDKGLVTFDRRTKKDAYYFYKANWSADPFVHLTGSRHADRPYPLAEVKAYSNQPTMRLTLNGRAIGTATCALGICRWPNVALTPGDNRFEASGDGVADTMTWRFAGRANAYAIRAGTLTGATGKDGKRWGSDVFMTGGTGHFRDQPSASRGGQPGPVRPVAGTMDQAPYESWREGSFAYAIPVAHGRYRVKLHLFEPVADKRPGQRVFTVAAEGKAMGKPIDVVREAGGAMTALTRRFTVDVRDGMLDLGFAGQTGEALVSGIEVEPL</sequence>
<feature type="domain" description="Glycoside hydrolase family 2 immunoglobulin-like beta-sandwich" evidence="5">
    <location>
        <begin position="209"/>
        <end position="311"/>
    </location>
</feature>
<feature type="domain" description="Glycoside hydrolase family 2 catalytic" evidence="6">
    <location>
        <begin position="320"/>
        <end position="625"/>
    </location>
</feature>
<feature type="domain" description="Malectin" evidence="7">
    <location>
        <begin position="730"/>
        <end position="861"/>
    </location>
</feature>
<dbReference type="Gene3D" id="2.60.120.260">
    <property type="entry name" value="Galactose-binding domain-like"/>
    <property type="match status" value="1"/>
</dbReference>
<dbReference type="Gene3D" id="2.60.40.10">
    <property type="entry name" value="Immunoglobulins"/>
    <property type="match status" value="2"/>
</dbReference>
<evidence type="ECO:0000256" key="1">
    <source>
        <dbReference type="ARBA" id="ARBA00007401"/>
    </source>
</evidence>
<name>A0ABS0XN70_9SPHN</name>
<dbReference type="InterPro" id="IPR006101">
    <property type="entry name" value="Glyco_hydro_2"/>
</dbReference>
<dbReference type="PANTHER" id="PTHR42732">
    <property type="entry name" value="BETA-GALACTOSIDASE"/>
    <property type="match status" value="1"/>
</dbReference>
<accession>A0ABS0XN70</accession>
<organism evidence="9 10">
    <name type="scientific">Sphingomonas mollis</name>
    <dbReference type="NCBI Taxonomy" id="2795726"/>
    <lineage>
        <taxon>Bacteria</taxon>
        <taxon>Pseudomonadati</taxon>
        <taxon>Pseudomonadota</taxon>
        <taxon>Alphaproteobacteria</taxon>
        <taxon>Sphingomonadales</taxon>
        <taxon>Sphingomonadaceae</taxon>
        <taxon>Sphingomonas</taxon>
    </lineage>
</organism>
<evidence type="ECO:0000256" key="3">
    <source>
        <dbReference type="ARBA" id="ARBA00023295"/>
    </source>
</evidence>
<keyword evidence="3" id="KW-0326">Glycosidase</keyword>
<evidence type="ECO:0000259" key="7">
    <source>
        <dbReference type="Pfam" id="PF11721"/>
    </source>
</evidence>
<dbReference type="SUPFAM" id="SSF49785">
    <property type="entry name" value="Galactose-binding domain-like"/>
    <property type="match status" value="2"/>
</dbReference>
<dbReference type="InterPro" id="IPR006102">
    <property type="entry name" value="Ig-like_GH2"/>
</dbReference>
<dbReference type="InterPro" id="IPR051913">
    <property type="entry name" value="GH2_Domain-Containing"/>
</dbReference>
<evidence type="ECO:0000256" key="4">
    <source>
        <dbReference type="SAM" id="SignalP"/>
    </source>
</evidence>